<keyword evidence="2 5" id="KW-0678">Repressor</keyword>
<evidence type="ECO:0000313" key="7">
    <source>
        <dbReference type="Proteomes" id="UP000005387"/>
    </source>
</evidence>
<name>E0IEC9_9BACL</name>
<dbReference type="GO" id="GO:0044781">
    <property type="term" value="P:bacterial-type flagellum organization"/>
    <property type="evidence" value="ECO:0007669"/>
    <property type="project" value="UniProtKB-KW"/>
</dbReference>
<dbReference type="AlphaFoldDB" id="E0IEC9"/>
<dbReference type="eggNOG" id="COG1551">
    <property type="taxonomic scope" value="Bacteria"/>
</dbReference>
<comment type="function">
    <text evidence="5">A translational regulator that binds mRNA to regulate translation initiation and/or mRNA stability. Usually binds in the 5'-UTR at or near the Shine-Dalgarno sequence preventing ribosome-binding, thus repressing translation. Its main target seems to be the major flagellin gene, while its function is anatagonized by FliW.</text>
</comment>
<dbReference type="HAMAP" id="MF_00167">
    <property type="entry name" value="CsrA"/>
    <property type="match status" value="1"/>
</dbReference>
<comment type="similarity">
    <text evidence="5">Belongs to the CsrA/RsmA family.</text>
</comment>
<dbReference type="SUPFAM" id="SSF117130">
    <property type="entry name" value="CsrA-like"/>
    <property type="match status" value="1"/>
</dbReference>
<sequence length="78" mass="8899">MLILSRKRGQSIVINQNIEIFVTAIEGEQVKIGISAPKEYSIVRKEVVEDVKQSNKNAVSTKDDISRLKNWVESHKFD</sequence>
<organism evidence="6 7">
    <name type="scientific">Paenibacillus curdlanolyticus YK9</name>
    <dbReference type="NCBI Taxonomy" id="717606"/>
    <lineage>
        <taxon>Bacteria</taxon>
        <taxon>Bacillati</taxon>
        <taxon>Bacillota</taxon>
        <taxon>Bacilli</taxon>
        <taxon>Bacillales</taxon>
        <taxon>Paenibacillaceae</taxon>
        <taxon>Paenibacillus</taxon>
    </lineage>
</organism>
<dbReference type="InterPro" id="IPR003751">
    <property type="entry name" value="CsrA"/>
</dbReference>
<dbReference type="GO" id="GO:0045947">
    <property type="term" value="P:negative regulation of translational initiation"/>
    <property type="evidence" value="ECO:0007669"/>
    <property type="project" value="UniProtKB-UniRule"/>
</dbReference>
<gene>
    <name evidence="5" type="primary">csrA</name>
    <name evidence="6" type="ORF">PaecuDRAFT_4020</name>
</gene>
<evidence type="ECO:0000256" key="2">
    <source>
        <dbReference type="ARBA" id="ARBA00022491"/>
    </source>
</evidence>
<dbReference type="GO" id="GO:0048027">
    <property type="term" value="F:mRNA 5'-UTR binding"/>
    <property type="evidence" value="ECO:0007669"/>
    <property type="project" value="UniProtKB-UniRule"/>
</dbReference>
<dbReference type="GO" id="GO:0005829">
    <property type="term" value="C:cytosol"/>
    <property type="evidence" value="ECO:0007669"/>
    <property type="project" value="TreeGrafter"/>
</dbReference>
<dbReference type="GO" id="GO:1902208">
    <property type="term" value="P:regulation of bacterial-type flagellum assembly"/>
    <property type="evidence" value="ECO:0007669"/>
    <property type="project" value="UniProtKB-UniRule"/>
</dbReference>
<proteinExistence type="inferred from homology"/>
<dbReference type="FunFam" id="2.60.40.4380:FF:000002">
    <property type="entry name" value="Translational regulator CsrA"/>
    <property type="match status" value="1"/>
</dbReference>
<evidence type="ECO:0000256" key="1">
    <source>
        <dbReference type="ARBA" id="ARBA00022490"/>
    </source>
</evidence>
<comment type="subunit">
    <text evidence="5">Homodimer; the beta-strands of each monomer intercalate to form a hydrophobic core, while the alpha-helices form wings that extend away from the core.</text>
</comment>
<keyword evidence="7" id="KW-1185">Reference proteome</keyword>
<evidence type="ECO:0000256" key="3">
    <source>
        <dbReference type="ARBA" id="ARBA00022845"/>
    </source>
</evidence>
<dbReference type="GO" id="GO:0006402">
    <property type="term" value="P:mRNA catabolic process"/>
    <property type="evidence" value="ECO:0007669"/>
    <property type="project" value="InterPro"/>
</dbReference>
<dbReference type="Gene3D" id="2.60.40.4380">
    <property type="entry name" value="Translational regulator CsrA"/>
    <property type="match status" value="1"/>
</dbReference>
<dbReference type="RefSeq" id="WP_006040003.1">
    <property type="nucleotide sequence ID" value="NZ_AEDD01000012.1"/>
</dbReference>
<dbReference type="Proteomes" id="UP000005387">
    <property type="component" value="Unassembled WGS sequence"/>
</dbReference>
<keyword evidence="1 5" id="KW-0963">Cytoplasm</keyword>
<dbReference type="EMBL" id="AEDD01000012">
    <property type="protein sequence ID" value="EFM09017.1"/>
    <property type="molecule type" value="Genomic_DNA"/>
</dbReference>
<evidence type="ECO:0000256" key="5">
    <source>
        <dbReference type="HAMAP-Rule" id="MF_00167"/>
    </source>
</evidence>
<evidence type="ECO:0000313" key="6">
    <source>
        <dbReference type="EMBL" id="EFM09017.1"/>
    </source>
</evidence>
<reference evidence="6 7" key="1">
    <citation type="submission" date="2010-07" db="EMBL/GenBank/DDBJ databases">
        <title>The draft genome of Paenibacillus curdlanolyticus YK9.</title>
        <authorList>
            <consortium name="US DOE Joint Genome Institute (JGI-PGF)"/>
            <person name="Lucas S."/>
            <person name="Copeland A."/>
            <person name="Lapidus A."/>
            <person name="Cheng J.-F."/>
            <person name="Bruce D."/>
            <person name="Goodwin L."/>
            <person name="Pitluck S."/>
            <person name="Land M.L."/>
            <person name="Hauser L."/>
            <person name="Chang Y.-J."/>
            <person name="Jeffries C."/>
            <person name="Anderson I.J."/>
            <person name="Johnson E."/>
            <person name="Loganathan U."/>
            <person name="Mulhopadhyay B."/>
            <person name="Kyrpides N."/>
            <person name="Woyke T.J."/>
        </authorList>
    </citation>
    <scope>NUCLEOTIDE SEQUENCE [LARGE SCALE GENOMIC DNA]</scope>
    <source>
        <strain evidence="6 7">YK9</strain>
    </source>
</reference>
<dbReference type="OrthoDB" id="9809061at2"/>
<keyword evidence="5" id="KW-1005">Bacterial flagellum biogenesis</keyword>
<dbReference type="PANTHER" id="PTHR34984">
    <property type="entry name" value="CARBON STORAGE REGULATOR"/>
    <property type="match status" value="1"/>
</dbReference>
<dbReference type="STRING" id="717606.PaecuDRAFT_4020"/>
<dbReference type="GO" id="GO:0006109">
    <property type="term" value="P:regulation of carbohydrate metabolic process"/>
    <property type="evidence" value="ECO:0007669"/>
    <property type="project" value="InterPro"/>
</dbReference>
<evidence type="ECO:0000256" key="4">
    <source>
        <dbReference type="ARBA" id="ARBA00022884"/>
    </source>
</evidence>
<comment type="subcellular location">
    <subcellularLocation>
        <location evidence="5">Cytoplasm</location>
    </subcellularLocation>
</comment>
<keyword evidence="3 5" id="KW-0810">Translation regulation</keyword>
<dbReference type="Pfam" id="PF02599">
    <property type="entry name" value="CsrA"/>
    <property type="match status" value="1"/>
</dbReference>
<dbReference type="PANTHER" id="PTHR34984:SF1">
    <property type="entry name" value="CARBON STORAGE REGULATOR"/>
    <property type="match status" value="1"/>
</dbReference>
<accession>E0IEC9</accession>
<dbReference type="InterPro" id="IPR036107">
    <property type="entry name" value="CsrA_sf"/>
</dbReference>
<keyword evidence="4 5" id="KW-0694">RNA-binding</keyword>
<protein>
    <recommendedName>
        <fullName evidence="5">Translational regulator CsrA</fullName>
    </recommendedName>
</protein>
<dbReference type="NCBIfam" id="TIGR00202">
    <property type="entry name" value="csrA"/>
    <property type="match status" value="1"/>
</dbReference>